<keyword evidence="2" id="KW-0597">Phosphoprotein</keyword>
<sequence length="249" mass="28401">MELFNYHQNVAIKTLKVGTMSPAAFLAEAQIMKECRHDKLVRLYAVCTKEEPIYIVTELMSNGALLEYLREGSKPLGLPQLIDMAAQIASGMSYLEGKKFIHRDLAARNILVGDNNEVKVADFGLAKVIEDDEYNPKQGAKFPIKWTAPEAALYGKFTIKSDVWSYGILFVELMTKGQIPYPGMGNREVLDQVDRGYRMPKPKDCPDAAFEMVLKCWDKKSENRPTFEYLFNFFDDYFISTEPSYKDTD</sequence>
<organism evidence="6 7">
    <name type="scientific">Lottia gigantea</name>
    <name type="common">Giant owl limpet</name>
    <dbReference type="NCBI Taxonomy" id="225164"/>
    <lineage>
        <taxon>Eukaryota</taxon>
        <taxon>Metazoa</taxon>
        <taxon>Spiralia</taxon>
        <taxon>Lophotrochozoa</taxon>
        <taxon>Mollusca</taxon>
        <taxon>Gastropoda</taxon>
        <taxon>Patellogastropoda</taxon>
        <taxon>Lottioidea</taxon>
        <taxon>Lottiidae</taxon>
        <taxon>Lottia</taxon>
    </lineage>
</organism>
<evidence type="ECO:0000256" key="3">
    <source>
        <dbReference type="ARBA" id="ARBA00022741"/>
    </source>
</evidence>
<proteinExistence type="predicted"/>
<keyword evidence="7" id="KW-1185">Reference proteome</keyword>
<dbReference type="OMA" id="YHCANDA"/>
<dbReference type="PIRSF" id="PIRSF000654">
    <property type="entry name" value="Integrin-linked_kinase"/>
    <property type="match status" value="1"/>
</dbReference>
<accession>V4AEP1</accession>
<keyword evidence="3" id="KW-0547">Nucleotide-binding</keyword>
<dbReference type="InterPro" id="IPR008266">
    <property type="entry name" value="Tyr_kinase_AS"/>
</dbReference>
<dbReference type="EMBL" id="KB200236">
    <property type="protein sequence ID" value="ESP02484.1"/>
    <property type="molecule type" value="Genomic_DNA"/>
</dbReference>
<dbReference type="InterPro" id="IPR011009">
    <property type="entry name" value="Kinase-like_dom_sf"/>
</dbReference>
<dbReference type="SMART" id="SM00219">
    <property type="entry name" value="TyrKc"/>
    <property type="match status" value="1"/>
</dbReference>
<keyword evidence="1" id="KW-0728">SH3 domain</keyword>
<dbReference type="GeneID" id="20241978"/>
<dbReference type="Proteomes" id="UP000030746">
    <property type="component" value="Unassembled WGS sequence"/>
</dbReference>
<evidence type="ECO:0000256" key="4">
    <source>
        <dbReference type="ARBA" id="ARBA00022840"/>
    </source>
</evidence>
<dbReference type="OrthoDB" id="28230at2759"/>
<dbReference type="RefSeq" id="XP_009046870.1">
    <property type="nucleotide sequence ID" value="XM_009048622.1"/>
</dbReference>
<dbReference type="KEGG" id="lgi:LOTGIDRAFT_172047"/>
<dbReference type="InterPro" id="IPR050198">
    <property type="entry name" value="Non-receptor_tyrosine_kinases"/>
</dbReference>
<feature type="domain" description="Protein kinase" evidence="5">
    <location>
        <begin position="1"/>
        <end position="238"/>
    </location>
</feature>
<dbReference type="HOGENOM" id="CLU_000288_7_40_1"/>
<dbReference type="GO" id="GO:0004713">
    <property type="term" value="F:protein tyrosine kinase activity"/>
    <property type="evidence" value="ECO:0007669"/>
    <property type="project" value="InterPro"/>
</dbReference>
<dbReference type="PRINTS" id="PR00109">
    <property type="entry name" value="TYRKINASE"/>
</dbReference>
<dbReference type="InterPro" id="IPR001245">
    <property type="entry name" value="Ser-Thr/Tyr_kinase_cat_dom"/>
</dbReference>
<evidence type="ECO:0000259" key="5">
    <source>
        <dbReference type="PROSITE" id="PS50011"/>
    </source>
</evidence>
<dbReference type="Gene3D" id="1.10.510.10">
    <property type="entry name" value="Transferase(Phosphotransferase) domain 1"/>
    <property type="match status" value="1"/>
</dbReference>
<evidence type="ECO:0000256" key="1">
    <source>
        <dbReference type="ARBA" id="ARBA00022443"/>
    </source>
</evidence>
<protein>
    <recommendedName>
        <fullName evidence="5">Protein kinase domain-containing protein</fullName>
    </recommendedName>
</protein>
<evidence type="ECO:0000256" key="2">
    <source>
        <dbReference type="ARBA" id="ARBA00022553"/>
    </source>
</evidence>
<dbReference type="FunFam" id="1.10.510.10:FF:000399">
    <property type="entry name" value="Tyrosine-protein kinase"/>
    <property type="match status" value="1"/>
</dbReference>
<evidence type="ECO:0000313" key="6">
    <source>
        <dbReference type="EMBL" id="ESP02484.1"/>
    </source>
</evidence>
<reference evidence="6 7" key="1">
    <citation type="journal article" date="2013" name="Nature">
        <title>Insights into bilaterian evolution from three spiralian genomes.</title>
        <authorList>
            <person name="Simakov O."/>
            <person name="Marletaz F."/>
            <person name="Cho S.J."/>
            <person name="Edsinger-Gonzales E."/>
            <person name="Havlak P."/>
            <person name="Hellsten U."/>
            <person name="Kuo D.H."/>
            <person name="Larsson T."/>
            <person name="Lv J."/>
            <person name="Arendt D."/>
            <person name="Savage R."/>
            <person name="Osoegawa K."/>
            <person name="de Jong P."/>
            <person name="Grimwood J."/>
            <person name="Chapman J.A."/>
            <person name="Shapiro H."/>
            <person name="Aerts A."/>
            <person name="Otillar R.P."/>
            <person name="Terry A.Y."/>
            <person name="Boore J.L."/>
            <person name="Grigoriev I.V."/>
            <person name="Lindberg D.R."/>
            <person name="Seaver E.C."/>
            <person name="Weisblat D.A."/>
            <person name="Putnam N.H."/>
            <person name="Rokhsar D.S."/>
        </authorList>
    </citation>
    <scope>NUCLEOTIDE SEQUENCE [LARGE SCALE GENOMIC DNA]</scope>
</reference>
<dbReference type="AlphaFoldDB" id="V4AEP1"/>
<keyword evidence="4" id="KW-0067">ATP-binding</keyword>
<dbReference type="GO" id="GO:0005524">
    <property type="term" value="F:ATP binding"/>
    <property type="evidence" value="ECO:0007669"/>
    <property type="project" value="UniProtKB-KW"/>
</dbReference>
<dbReference type="InterPro" id="IPR020635">
    <property type="entry name" value="Tyr_kinase_cat_dom"/>
</dbReference>
<evidence type="ECO:0000313" key="7">
    <source>
        <dbReference type="Proteomes" id="UP000030746"/>
    </source>
</evidence>
<dbReference type="STRING" id="225164.V4AEP1"/>
<dbReference type="SUPFAM" id="SSF56112">
    <property type="entry name" value="Protein kinase-like (PK-like)"/>
    <property type="match status" value="1"/>
</dbReference>
<dbReference type="PROSITE" id="PS50011">
    <property type="entry name" value="PROTEIN_KINASE_DOM"/>
    <property type="match status" value="1"/>
</dbReference>
<name>V4AEP1_LOTGI</name>
<dbReference type="PANTHER" id="PTHR24418">
    <property type="entry name" value="TYROSINE-PROTEIN KINASE"/>
    <property type="match status" value="1"/>
</dbReference>
<dbReference type="InterPro" id="IPR000719">
    <property type="entry name" value="Prot_kinase_dom"/>
</dbReference>
<dbReference type="PROSITE" id="PS00109">
    <property type="entry name" value="PROTEIN_KINASE_TYR"/>
    <property type="match status" value="1"/>
</dbReference>
<gene>
    <name evidence="6" type="ORF">LOTGIDRAFT_172047</name>
</gene>
<dbReference type="CTD" id="20241978"/>
<dbReference type="Pfam" id="PF07714">
    <property type="entry name" value="PK_Tyr_Ser-Thr"/>
    <property type="match status" value="1"/>
</dbReference>